<dbReference type="EMBL" id="WWEU01000002">
    <property type="protein sequence ID" value="MYM59282.1"/>
    <property type="molecule type" value="Genomic_DNA"/>
</dbReference>
<reference evidence="3 4" key="1">
    <citation type="submission" date="2020-01" db="EMBL/GenBank/DDBJ databases">
        <title>Draft Genome Sequence of Vibrio sp. strain OCN044, Isolated from a Healthy Coral at Palmyra Atoll.</title>
        <authorList>
            <person name="Videau P."/>
            <person name="Loughran R."/>
            <person name="Esquivel A."/>
            <person name="Deadmond M."/>
            <person name="Paddock B.E."/>
            <person name="Saw J.H."/>
            <person name="Ushijima B."/>
        </authorList>
    </citation>
    <scope>NUCLEOTIDE SEQUENCE [LARGE SCALE GENOMIC DNA]</scope>
    <source>
        <strain evidence="3 4">OCN044</strain>
    </source>
</reference>
<feature type="transmembrane region" description="Helical" evidence="1">
    <location>
        <begin position="19"/>
        <end position="36"/>
    </location>
</feature>
<evidence type="ECO:0000259" key="2">
    <source>
        <dbReference type="Pfam" id="PF04982"/>
    </source>
</evidence>
<sequence length="176" mass="18258">MTKLNGGGALPPKASAEQLIKGLIGGTLSILVLGYLSQISELPLIMAPFGASCVLLFAAPASPLAQPRNVVIGHLVTASIGLVFLHSFGDSIYIASLAVGTAIMLMQLFRVVHPPAGANPLVIILSGQTTIGFDFLITPVLVGSLGLVLIAAIINNIGSGSNWPVYWYGVKIKDNK</sequence>
<feature type="transmembrane region" description="Helical" evidence="1">
    <location>
        <begin position="133"/>
        <end position="154"/>
    </location>
</feature>
<dbReference type="Pfam" id="PF04982">
    <property type="entry name" value="TM_HPP"/>
    <property type="match status" value="1"/>
</dbReference>
<name>A0A6L8M195_9VIBR</name>
<dbReference type="InterPro" id="IPR007065">
    <property type="entry name" value="HPP"/>
</dbReference>
<dbReference type="RefSeq" id="WP_160928872.1">
    <property type="nucleotide sequence ID" value="NZ_WWEU01000002.1"/>
</dbReference>
<accession>A0A6L8M195</accession>
<protein>
    <submittedName>
        <fullName evidence="3">HPP family protein</fullName>
    </submittedName>
</protein>
<keyword evidence="1" id="KW-1133">Transmembrane helix</keyword>
<feature type="transmembrane region" description="Helical" evidence="1">
    <location>
        <begin position="42"/>
        <end position="62"/>
    </location>
</feature>
<organism evidence="3 4">
    <name type="scientific">Vibrio tetraodonis subsp. pristinus</name>
    <dbReference type="NCBI Taxonomy" id="2695891"/>
    <lineage>
        <taxon>Bacteria</taxon>
        <taxon>Pseudomonadati</taxon>
        <taxon>Pseudomonadota</taxon>
        <taxon>Gammaproteobacteria</taxon>
        <taxon>Vibrionales</taxon>
        <taxon>Vibrionaceae</taxon>
        <taxon>Vibrio</taxon>
    </lineage>
</organism>
<feature type="transmembrane region" description="Helical" evidence="1">
    <location>
        <begin position="92"/>
        <end position="112"/>
    </location>
</feature>
<proteinExistence type="predicted"/>
<dbReference type="Proteomes" id="UP000478571">
    <property type="component" value="Unassembled WGS sequence"/>
</dbReference>
<comment type="caution">
    <text evidence="3">The sequence shown here is derived from an EMBL/GenBank/DDBJ whole genome shotgun (WGS) entry which is preliminary data.</text>
</comment>
<dbReference type="PANTHER" id="PTHR33741:SF5">
    <property type="entry name" value="TRANSMEMBRANE PROTEIN DDB_G0269096-RELATED"/>
    <property type="match status" value="1"/>
</dbReference>
<feature type="transmembrane region" description="Helical" evidence="1">
    <location>
        <begin position="69"/>
        <end position="86"/>
    </location>
</feature>
<gene>
    <name evidence="3" type="ORF">GTG28_08600</name>
</gene>
<keyword evidence="4" id="KW-1185">Reference proteome</keyword>
<dbReference type="PANTHER" id="PTHR33741">
    <property type="entry name" value="TRANSMEMBRANE PROTEIN DDB_G0269096-RELATED"/>
    <property type="match status" value="1"/>
</dbReference>
<dbReference type="InterPro" id="IPR058581">
    <property type="entry name" value="TM_HPP"/>
</dbReference>
<keyword evidence="1" id="KW-0812">Transmembrane</keyword>
<evidence type="ECO:0000313" key="4">
    <source>
        <dbReference type="Proteomes" id="UP000478571"/>
    </source>
</evidence>
<evidence type="ECO:0000256" key="1">
    <source>
        <dbReference type="SAM" id="Phobius"/>
    </source>
</evidence>
<dbReference type="AlphaFoldDB" id="A0A6L8M195"/>
<keyword evidence="1" id="KW-0472">Membrane</keyword>
<evidence type="ECO:0000313" key="3">
    <source>
        <dbReference type="EMBL" id="MYM59282.1"/>
    </source>
</evidence>
<feature type="domain" description="HPP transmembrane region" evidence="2">
    <location>
        <begin position="12"/>
        <end position="164"/>
    </location>
</feature>